<evidence type="ECO:0000313" key="2">
    <source>
        <dbReference type="EMBL" id="TFW70299.1"/>
    </source>
</evidence>
<dbReference type="EMBL" id="PQVH01000013">
    <property type="protein sequence ID" value="TFW70299.1"/>
    <property type="molecule type" value="Genomic_DNA"/>
</dbReference>
<protein>
    <submittedName>
        <fullName evidence="2">Damage-inducible protein CinA</fullName>
    </submittedName>
</protein>
<dbReference type="Pfam" id="PF02464">
    <property type="entry name" value="CinA"/>
    <property type="match status" value="1"/>
</dbReference>
<dbReference type="SUPFAM" id="SSF142433">
    <property type="entry name" value="CinA-like"/>
    <property type="match status" value="1"/>
</dbReference>
<comment type="caution">
    <text evidence="2">The sequence shown here is derived from an EMBL/GenBank/DDBJ whole genome shotgun (WGS) entry which is preliminary data.</text>
</comment>
<dbReference type="NCBIfam" id="TIGR00199">
    <property type="entry name" value="PncC_domain"/>
    <property type="match status" value="1"/>
</dbReference>
<keyword evidence="3" id="KW-1185">Reference proteome</keyword>
<dbReference type="Gene3D" id="3.90.950.20">
    <property type="entry name" value="CinA-like"/>
    <property type="match status" value="1"/>
</dbReference>
<evidence type="ECO:0000313" key="3">
    <source>
        <dbReference type="Proteomes" id="UP000297706"/>
    </source>
</evidence>
<sequence length="166" mass="17335">MDDHSTLASALGHALKQRGYLLTLAESCTGGMAAQAITSIAGSSDWFDRGFVTYSNSAKIEMLDVDNTTLETCGAVSEQTAAEMAIGALQNSHAQIAGSITGIAGPSGGSTEKPVGTVCFALVGNHLPMFTCTQQFTGDRTAIRQQATAFMLATLTEQLNLLNRLS</sequence>
<evidence type="ECO:0000259" key="1">
    <source>
        <dbReference type="Pfam" id="PF02464"/>
    </source>
</evidence>
<feature type="domain" description="CinA C-terminal" evidence="1">
    <location>
        <begin position="6"/>
        <end position="158"/>
    </location>
</feature>
<dbReference type="InterPro" id="IPR036653">
    <property type="entry name" value="CinA-like_C"/>
</dbReference>
<dbReference type="Proteomes" id="UP000297706">
    <property type="component" value="Unassembled WGS sequence"/>
</dbReference>
<dbReference type="RefSeq" id="WP_135278544.1">
    <property type="nucleotide sequence ID" value="NZ_PQVH01000013.1"/>
</dbReference>
<gene>
    <name evidence="2" type="ORF">C3Y98_10510</name>
</gene>
<dbReference type="AlphaFoldDB" id="A0A4Y9VPE2"/>
<dbReference type="OrthoDB" id="9801454at2"/>
<proteinExistence type="predicted"/>
<reference evidence="2 3" key="1">
    <citation type="submission" date="2018-02" db="EMBL/GenBank/DDBJ databases">
        <title>A novel lanthanide dependent methylotroph, Methylotenera sp. La3113.</title>
        <authorList>
            <person name="Lv H."/>
            <person name="Tani A."/>
        </authorList>
    </citation>
    <scope>NUCLEOTIDE SEQUENCE [LARGE SCALE GENOMIC DNA]</scope>
    <source>
        <strain evidence="2 3">La3113</strain>
    </source>
</reference>
<dbReference type="InterPro" id="IPR008136">
    <property type="entry name" value="CinA_C"/>
</dbReference>
<name>A0A4Y9VPE2_9PROT</name>
<accession>A0A4Y9VPE2</accession>
<organism evidence="2 3">
    <name type="scientific">Methylotenera oryzisoli</name>
    <dbReference type="NCBI Taxonomy" id="2080758"/>
    <lineage>
        <taxon>Bacteria</taxon>
        <taxon>Pseudomonadati</taxon>
        <taxon>Pseudomonadota</taxon>
        <taxon>Betaproteobacteria</taxon>
        <taxon>Nitrosomonadales</taxon>
        <taxon>Methylophilaceae</taxon>
        <taxon>Methylotenera</taxon>
    </lineage>
</organism>